<dbReference type="GO" id="GO:0030544">
    <property type="term" value="F:Hsp70 protein binding"/>
    <property type="evidence" value="ECO:0007669"/>
    <property type="project" value="TreeGrafter"/>
</dbReference>
<feature type="region of interest" description="Disordered" evidence="3">
    <location>
        <begin position="14"/>
        <end position="78"/>
    </location>
</feature>
<evidence type="ECO:0000313" key="5">
    <source>
        <dbReference type="Proteomes" id="UP000655225"/>
    </source>
</evidence>
<comment type="caution">
    <text evidence="4">The sequence shown here is derived from an EMBL/GenBank/DDBJ whole genome shotgun (WGS) entry which is preliminary data.</text>
</comment>
<proteinExistence type="predicted"/>
<dbReference type="OMA" id="VIYIDFR"/>
<dbReference type="InterPro" id="IPR011990">
    <property type="entry name" value="TPR-like_helical_dom_sf"/>
</dbReference>
<dbReference type="InterPro" id="IPR019734">
    <property type="entry name" value="TPR_rpt"/>
</dbReference>
<reference evidence="4 5" key="1">
    <citation type="submission" date="2020-04" db="EMBL/GenBank/DDBJ databases">
        <title>Plant Genome Project.</title>
        <authorList>
            <person name="Zhang R.-G."/>
        </authorList>
    </citation>
    <scope>NUCLEOTIDE SEQUENCE [LARGE SCALE GENOMIC DNA]</scope>
    <source>
        <strain evidence="4">YNK0</strain>
        <tissue evidence="4">Leaf</tissue>
    </source>
</reference>
<dbReference type="GO" id="GO:0000118">
    <property type="term" value="C:histone deacetylase complex"/>
    <property type="evidence" value="ECO:0007669"/>
    <property type="project" value="TreeGrafter"/>
</dbReference>
<gene>
    <name evidence="4" type="ORF">HHK36_014826</name>
</gene>
<evidence type="ECO:0000313" key="4">
    <source>
        <dbReference type="EMBL" id="KAF8398961.1"/>
    </source>
</evidence>
<protein>
    <submittedName>
        <fullName evidence="4">Uncharacterized protein</fullName>
    </submittedName>
</protein>
<dbReference type="OrthoDB" id="2121326at2759"/>
<name>A0A834Z868_TETSI</name>
<dbReference type="EMBL" id="JABCRI010000010">
    <property type="protein sequence ID" value="KAF8398961.1"/>
    <property type="molecule type" value="Genomic_DNA"/>
</dbReference>
<evidence type="ECO:0000256" key="2">
    <source>
        <dbReference type="ARBA" id="ARBA00022803"/>
    </source>
</evidence>
<dbReference type="SMART" id="SM00028">
    <property type="entry name" value="TPR"/>
    <property type="match status" value="2"/>
</dbReference>
<feature type="compositionally biased region" description="Acidic residues" evidence="3">
    <location>
        <begin position="40"/>
        <end position="66"/>
    </location>
</feature>
<evidence type="ECO:0000256" key="1">
    <source>
        <dbReference type="ARBA" id="ARBA00022737"/>
    </source>
</evidence>
<dbReference type="PANTHER" id="PTHR45883">
    <property type="entry name" value="HSC70-INTERACTING PROTEIN"/>
    <property type="match status" value="1"/>
</dbReference>
<keyword evidence="1" id="KW-0677">Repeat</keyword>
<keyword evidence="2" id="KW-0802">TPR repeat</keyword>
<dbReference type="Gene3D" id="1.25.40.10">
    <property type="entry name" value="Tetratricopeptide repeat domain"/>
    <property type="match status" value="1"/>
</dbReference>
<sequence>MNGILVNFVPITKSHMQDEGDDDMLNPEEYGNAQKPNSSAEDEMMEDDIVESDIELDDSGVVEPDNDPQQKMGDPSIEVTEENRDAAQLSKSKAMDAMSEGILFIPLREVYNKNIHLLDDIKLLDLGNPNHKSKLDEAIEHLTEAILLNPSTAILYGSRASVFVKMSKPNAAIRDADAALQINPDSAKGYKVRGMARAMLGQWEEAARDLHVASKLDYDEEIGMVLKKVIYIDFRLDAGYVVAWC</sequence>
<organism evidence="4 5">
    <name type="scientific">Tetracentron sinense</name>
    <name type="common">Spur-leaf</name>
    <dbReference type="NCBI Taxonomy" id="13715"/>
    <lineage>
        <taxon>Eukaryota</taxon>
        <taxon>Viridiplantae</taxon>
        <taxon>Streptophyta</taxon>
        <taxon>Embryophyta</taxon>
        <taxon>Tracheophyta</taxon>
        <taxon>Spermatophyta</taxon>
        <taxon>Magnoliopsida</taxon>
        <taxon>Trochodendrales</taxon>
        <taxon>Trochodendraceae</taxon>
        <taxon>Tetracentron</taxon>
    </lineage>
</organism>
<dbReference type="PANTHER" id="PTHR45883:SF7">
    <property type="entry name" value="TPR REPEAT-CONTAINING THIOREDOXIN TDX"/>
    <property type="match status" value="1"/>
</dbReference>
<keyword evidence="5" id="KW-1185">Reference proteome</keyword>
<dbReference type="Proteomes" id="UP000655225">
    <property type="component" value="Unassembled WGS sequence"/>
</dbReference>
<evidence type="ECO:0000256" key="3">
    <source>
        <dbReference type="SAM" id="MobiDB-lite"/>
    </source>
</evidence>
<dbReference type="AlphaFoldDB" id="A0A834Z868"/>
<dbReference type="SUPFAM" id="SSF48452">
    <property type="entry name" value="TPR-like"/>
    <property type="match status" value="1"/>
</dbReference>
<accession>A0A834Z868</accession>